<evidence type="ECO:0000313" key="6">
    <source>
        <dbReference type="EMBL" id="CUN48644.1"/>
    </source>
</evidence>
<dbReference type="RefSeq" id="WP_055274801.1">
    <property type="nucleotide sequence ID" value="NZ_CYZV01000001.1"/>
</dbReference>
<dbReference type="InterPro" id="IPR050492">
    <property type="entry name" value="Bact_metal-bind_prot9"/>
</dbReference>
<dbReference type="Proteomes" id="UP000095558">
    <property type="component" value="Unassembled WGS sequence"/>
</dbReference>
<dbReference type="GO" id="GO:0030001">
    <property type="term" value="P:metal ion transport"/>
    <property type="evidence" value="ECO:0007669"/>
    <property type="project" value="InterPro"/>
</dbReference>
<dbReference type="SUPFAM" id="SSF53807">
    <property type="entry name" value="Helical backbone' metal receptor"/>
    <property type="match status" value="1"/>
</dbReference>
<reference evidence="6 7" key="1">
    <citation type="submission" date="2015-09" db="EMBL/GenBank/DDBJ databases">
        <authorList>
            <consortium name="Pathogen Informatics"/>
        </authorList>
    </citation>
    <scope>NUCLEOTIDE SEQUENCE [LARGE SCALE GENOMIC DNA]</scope>
    <source>
        <strain evidence="6 7">2789STDY5834855</strain>
    </source>
</reference>
<evidence type="ECO:0000313" key="7">
    <source>
        <dbReference type="Proteomes" id="UP000095558"/>
    </source>
</evidence>
<evidence type="ECO:0000256" key="2">
    <source>
        <dbReference type="ARBA" id="ARBA00022448"/>
    </source>
</evidence>
<name>A0A173XAI9_9CLOT</name>
<dbReference type="Pfam" id="PF01297">
    <property type="entry name" value="ZnuA"/>
    <property type="match status" value="1"/>
</dbReference>
<keyword evidence="3 5" id="KW-0732">Signal</keyword>
<evidence type="ECO:0000256" key="3">
    <source>
        <dbReference type="ARBA" id="ARBA00022729"/>
    </source>
</evidence>
<evidence type="ECO:0000256" key="4">
    <source>
        <dbReference type="SAM" id="MobiDB-lite"/>
    </source>
</evidence>
<keyword evidence="2" id="KW-0813">Transport</keyword>
<dbReference type="PANTHER" id="PTHR42953:SF3">
    <property type="entry name" value="HIGH-AFFINITY ZINC UPTAKE SYSTEM PROTEIN ZNUA"/>
    <property type="match status" value="1"/>
</dbReference>
<dbReference type="PROSITE" id="PS51257">
    <property type="entry name" value="PROKAR_LIPOPROTEIN"/>
    <property type="match status" value="1"/>
</dbReference>
<protein>
    <submittedName>
        <fullName evidence="6">Metal ion ABC transporter substrate-binding protein</fullName>
    </submittedName>
</protein>
<dbReference type="PANTHER" id="PTHR42953">
    <property type="entry name" value="HIGH-AFFINITY ZINC UPTAKE SYSTEM PROTEIN ZNUA-RELATED"/>
    <property type="match status" value="1"/>
</dbReference>
<evidence type="ECO:0000256" key="1">
    <source>
        <dbReference type="ARBA" id="ARBA00011028"/>
    </source>
</evidence>
<evidence type="ECO:0000256" key="5">
    <source>
        <dbReference type="SAM" id="SignalP"/>
    </source>
</evidence>
<feature type="region of interest" description="Disordered" evidence="4">
    <location>
        <begin position="133"/>
        <end position="170"/>
    </location>
</feature>
<organism evidence="6 7">
    <name type="scientific">Clostridium disporicum</name>
    <dbReference type="NCBI Taxonomy" id="84024"/>
    <lineage>
        <taxon>Bacteria</taxon>
        <taxon>Bacillati</taxon>
        <taxon>Bacillota</taxon>
        <taxon>Clostridia</taxon>
        <taxon>Eubacteriales</taxon>
        <taxon>Clostridiaceae</taxon>
        <taxon>Clostridium</taxon>
    </lineage>
</organism>
<gene>
    <name evidence="6" type="primary">adcA</name>
    <name evidence="6" type="ORF">ERS852470_00031</name>
</gene>
<dbReference type="Gene3D" id="3.40.50.1980">
    <property type="entry name" value="Nitrogenase molybdenum iron protein domain"/>
    <property type="match status" value="3"/>
</dbReference>
<dbReference type="EMBL" id="CYZV01000001">
    <property type="protein sequence ID" value="CUN48644.1"/>
    <property type="molecule type" value="Genomic_DNA"/>
</dbReference>
<sequence>MKFKIPKLLSILLVTSLLFIGCNNTQVSDKSSEDDTLNIVTSFYPIYISTLNIVKDIPNVTLTNMTKSQTGCLHDYQLTPQDLKTLENADILIINGAGMESFLDTIISQYPNLEIIDASSGLNLLEDDIHSHDDDHDADDDHDHDHDADADADDDHDHDHDADADDNHDHDHEYNAHIWVSVSGNIAEVKNIASQLENLDPENKDAYEANTNAYVSKLEALKTEMHAELDSLPNRDIITFHEAFPYFAEEFNLNIVGVIEIEPDSEPSAKEIENIIATVKANNIKALFTEPQYSSQVAQTIANETGATVYELDPIVTGDANSDAYDDYINKMQKNLDVLKEALK</sequence>
<accession>A0A173XAI9</accession>
<dbReference type="InterPro" id="IPR006127">
    <property type="entry name" value="ZnuA-like"/>
</dbReference>
<feature type="signal peptide" evidence="5">
    <location>
        <begin position="1"/>
        <end position="27"/>
    </location>
</feature>
<dbReference type="GO" id="GO:0046872">
    <property type="term" value="F:metal ion binding"/>
    <property type="evidence" value="ECO:0007669"/>
    <property type="project" value="InterPro"/>
</dbReference>
<proteinExistence type="inferred from homology"/>
<feature type="chain" id="PRO_5008015326" evidence="5">
    <location>
        <begin position="28"/>
        <end position="344"/>
    </location>
</feature>
<dbReference type="OrthoDB" id="9810636at2"/>
<comment type="similarity">
    <text evidence="1">Belongs to the bacterial solute-binding protein 9 family.</text>
</comment>
<dbReference type="AlphaFoldDB" id="A0A173XAI9"/>